<feature type="domain" description="Carbohydrate kinase PfkB" evidence="4">
    <location>
        <begin position="1"/>
        <end position="207"/>
    </location>
</feature>
<dbReference type="InterPro" id="IPR052700">
    <property type="entry name" value="Carb_kinase_PfkB-like"/>
</dbReference>
<dbReference type="RefSeq" id="WP_187536855.1">
    <property type="nucleotide sequence ID" value="NZ_JACRTL010000010.1"/>
</dbReference>
<evidence type="ECO:0000256" key="2">
    <source>
        <dbReference type="ARBA" id="ARBA00022679"/>
    </source>
</evidence>
<protein>
    <submittedName>
        <fullName evidence="5">Sugar kinase</fullName>
    </submittedName>
</protein>
<reference evidence="5" key="1">
    <citation type="submission" date="2020-08" db="EMBL/GenBank/DDBJ databases">
        <title>Genome public.</title>
        <authorList>
            <person name="Liu C."/>
            <person name="Sun Q."/>
        </authorList>
    </citation>
    <scope>NUCLEOTIDE SEQUENCE</scope>
    <source>
        <strain evidence="5">NSJ-15</strain>
    </source>
</reference>
<dbReference type="GO" id="GO:0016301">
    <property type="term" value="F:kinase activity"/>
    <property type="evidence" value="ECO:0007669"/>
    <property type="project" value="UniProtKB-KW"/>
</dbReference>
<dbReference type="Proteomes" id="UP000632659">
    <property type="component" value="Unassembled WGS sequence"/>
</dbReference>
<organism evidence="5 6">
    <name type="scientific">Massiliimalia timonensis</name>
    <dbReference type="NCBI Taxonomy" id="1987501"/>
    <lineage>
        <taxon>Bacteria</taxon>
        <taxon>Bacillati</taxon>
        <taxon>Bacillota</taxon>
        <taxon>Clostridia</taxon>
        <taxon>Eubacteriales</taxon>
        <taxon>Oscillospiraceae</taxon>
        <taxon>Massiliimalia</taxon>
    </lineage>
</organism>
<name>A0A8J6PGB6_9FIRM</name>
<evidence type="ECO:0000313" key="5">
    <source>
        <dbReference type="EMBL" id="MBC8612016.1"/>
    </source>
</evidence>
<dbReference type="PANTHER" id="PTHR43320">
    <property type="entry name" value="SUGAR KINASE"/>
    <property type="match status" value="1"/>
</dbReference>
<dbReference type="AlphaFoldDB" id="A0A8J6PGB6"/>
<dbReference type="InterPro" id="IPR011611">
    <property type="entry name" value="PfkB_dom"/>
</dbReference>
<comment type="similarity">
    <text evidence="1">Belongs to the carbohydrate kinase PfkB family.</text>
</comment>
<evidence type="ECO:0000256" key="1">
    <source>
        <dbReference type="ARBA" id="ARBA00010688"/>
    </source>
</evidence>
<comment type="caution">
    <text evidence="5">The sequence shown here is derived from an EMBL/GenBank/DDBJ whole genome shotgun (WGS) entry which is preliminary data.</text>
</comment>
<dbReference type="CDD" id="cd01166">
    <property type="entry name" value="KdgK"/>
    <property type="match status" value="1"/>
</dbReference>
<proteinExistence type="inferred from homology"/>
<dbReference type="PANTHER" id="PTHR43320:SF2">
    <property type="entry name" value="2-DEHYDRO-3-DEOXYGLUCONOKINASE_2-DEHYDRO-3-DEOXYGALACTONOKINASE"/>
    <property type="match status" value="1"/>
</dbReference>
<keyword evidence="2" id="KW-0808">Transferase</keyword>
<dbReference type="InterPro" id="IPR029056">
    <property type="entry name" value="Ribokinase-like"/>
</dbReference>
<evidence type="ECO:0000256" key="3">
    <source>
        <dbReference type="ARBA" id="ARBA00022777"/>
    </source>
</evidence>
<feature type="domain" description="Carbohydrate kinase PfkB" evidence="4">
    <location>
        <begin position="272"/>
        <end position="317"/>
    </location>
</feature>
<sequence length="341" mass="36821">MARIMALGEIMLRLSPKGHRRFVQAGEFDVVYGGGEANVAVGLSNFGMDAGFVSKIPQHEIGQAAVNELRKNGVDTSRIIRGGARLGIYFLETGAAQRPSKVVYDRANSAFALAEPQEFDWDAVFDGCEWFHFSGITPALGKNAAQICKDACAAAKKKDITVSCDLNYRKNLWTLEEAGEMMKSLMPYVDVLIANQEQVKSLFGMEAASAEIKEPNVDYSGCQSLCVQLRKTWPQLDKIVLSLRGSVSGDDNYFGAAYDDGTGFVHSRNHLIHMVDRVGSGDAFSAGIIYAIMNGYPAQEAIEFAVASGVLKHSIEGDGSMESVEEVKALAGGDGSGKVQR</sequence>
<dbReference type="Gene3D" id="3.40.1190.20">
    <property type="match status" value="1"/>
</dbReference>
<keyword evidence="3 5" id="KW-0418">Kinase</keyword>
<dbReference type="Pfam" id="PF00294">
    <property type="entry name" value="PfkB"/>
    <property type="match status" value="2"/>
</dbReference>
<dbReference type="EMBL" id="JACRTL010000010">
    <property type="protein sequence ID" value="MBC8612016.1"/>
    <property type="molecule type" value="Genomic_DNA"/>
</dbReference>
<gene>
    <name evidence="5" type="ORF">H8702_13040</name>
</gene>
<accession>A0A8J6PGB6</accession>
<evidence type="ECO:0000259" key="4">
    <source>
        <dbReference type="Pfam" id="PF00294"/>
    </source>
</evidence>
<evidence type="ECO:0000313" key="6">
    <source>
        <dbReference type="Proteomes" id="UP000632659"/>
    </source>
</evidence>
<dbReference type="SUPFAM" id="SSF53613">
    <property type="entry name" value="Ribokinase-like"/>
    <property type="match status" value="1"/>
</dbReference>
<keyword evidence="6" id="KW-1185">Reference proteome</keyword>